<dbReference type="GO" id="GO:0005886">
    <property type="term" value="C:plasma membrane"/>
    <property type="evidence" value="ECO:0007669"/>
    <property type="project" value="TreeGrafter"/>
</dbReference>
<name>A0A392NHI9_9FABA</name>
<evidence type="ECO:0000313" key="5">
    <source>
        <dbReference type="Proteomes" id="UP000265520"/>
    </source>
</evidence>
<keyword evidence="5" id="KW-1185">Reference proteome</keyword>
<keyword evidence="1" id="KW-0472">Membrane</keyword>
<keyword evidence="1" id="KW-1133">Transmembrane helix</keyword>
<dbReference type="GO" id="GO:0005227">
    <property type="term" value="F:calcium-activated cation channel activity"/>
    <property type="evidence" value="ECO:0007669"/>
    <property type="project" value="InterPro"/>
</dbReference>
<evidence type="ECO:0000313" key="3">
    <source>
        <dbReference type="EMBL" id="MCH87160.1"/>
    </source>
</evidence>
<dbReference type="EMBL" id="LXQA010037984">
    <property type="protein sequence ID" value="MCH98568.1"/>
    <property type="molecule type" value="Genomic_DNA"/>
</dbReference>
<gene>
    <name evidence="3" type="ORF">A2U01_0008026</name>
    <name evidence="4" type="ORF">A2U01_0019573</name>
</gene>
<feature type="domain" description="CSC1/OSCA1-like cytosolic" evidence="2">
    <location>
        <begin position="2"/>
        <end position="64"/>
    </location>
</feature>
<evidence type="ECO:0000313" key="4">
    <source>
        <dbReference type="EMBL" id="MCH98568.1"/>
    </source>
</evidence>
<dbReference type="EMBL" id="LXQA010011646">
    <property type="protein sequence ID" value="MCH87160.1"/>
    <property type="molecule type" value="Genomic_DNA"/>
</dbReference>
<dbReference type="Pfam" id="PF14703">
    <property type="entry name" value="PHM7_cyt"/>
    <property type="match status" value="1"/>
</dbReference>
<keyword evidence="1" id="KW-0812">Transmembrane</keyword>
<feature type="transmembrane region" description="Helical" evidence="1">
    <location>
        <begin position="78"/>
        <end position="101"/>
    </location>
</feature>
<evidence type="ECO:0000259" key="2">
    <source>
        <dbReference type="Pfam" id="PF14703"/>
    </source>
</evidence>
<protein>
    <submittedName>
        <fullName evidence="4">Putative membrane protein</fullName>
    </submittedName>
</protein>
<dbReference type="PANTHER" id="PTHR13018">
    <property type="entry name" value="PROBABLE MEMBRANE PROTEIN DUF221-RELATED"/>
    <property type="match status" value="1"/>
</dbReference>
<comment type="caution">
    <text evidence="4">The sequence shown here is derived from an EMBL/GenBank/DDBJ whole genome shotgun (WGS) entry which is preliminary data.</text>
</comment>
<dbReference type="Proteomes" id="UP000265520">
    <property type="component" value="Unassembled WGS sequence"/>
</dbReference>
<feature type="non-terminal residue" evidence="4">
    <location>
        <position position="119"/>
    </location>
</feature>
<sequence>MLEEIEENVRLRQSEASLTGEARAAFVFFRTRFAAAAAFHLQQSVNPTQWTTELAPEPRDVYWPFFSESFIRRWISKLVILLVSTVFTISFLVPVVFVQGLTNLSQLKTLFPFLTSILT</sequence>
<dbReference type="PANTHER" id="PTHR13018:SF104">
    <property type="entry name" value="ERD (EARLY-RESPONSIVE TO DEHYDRATION STRESS) FAMILY PROTEIN"/>
    <property type="match status" value="1"/>
</dbReference>
<reference evidence="4 5" key="1">
    <citation type="journal article" date="2018" name="Front. Plant Sci.">
        <title>Red Clover (Trifolium pratense) and Zigzag Clover (T. medium) - A Picture of Genomic Similarities and Differences.</title>
        <authorList>
            <person name="Dluhosova J."/>
            <person name="Istvanek J."/>
            <person name="Nedelnik J."/>
            <person name="Repkova J."/>
        </authorList>
    </citation>
    <scope>NUCLEOTIDE SEQUENCE [LARGE SCALE GENOMIC DNA]</scope>
    <source>
        <strain evidence="4">10/8</strain>
        <strain evidence="5">cv. 10/8</strain>
        <tissue evidence="4">Leaf</tissue>
    </source>
</reference>
<dbReference type="InterPro" id="IPR045122">
    <property type="entry name" value="Csc1-like"/>
</dbReference>
<accession>A0A392NHI9</accession>
<proteinExistence type="predicted"/>
<evidence type="ECO:0000256" key="1">
    <source>
        <dbReference type="SAM" id="Phobius"/>
    </source>
</evidence>
<dbReference type="AlphaFoldDB" id="A0A392NHI9"/>
<organism evidence="4 5">
    <name type="scientific">Trifolium medium</name>
    <dbReference type="NCBI Taxonomy" id="97028"/>
    <lineage>
        <taxon>Eukaryota</taxon>
        <taxon>Viridiplantae</taxon>
        <taxon>Streptophyta</taxon>
        <taxon>Embryophyta</taxon>
        <taxon>Tracheophyta</taxon>
        <taxon>Spermatophyta</taxon>
        <taxon>Magnoliopsida</taxon>
        <taxon>eudicotyledons</taxon>
        <taxon>Gunneridae</taxon>
        <taxon>Pentapetalae</taxon>
        <taxon>rosids</taxon>
        <taxon>fabids</taxon>
        <taxon>Fabales</taxon>
        <taxon>Fabaceae</taxon>
        <taxon>Papilionoideae</taxon>
        <taxon>50 kb inversion clade</taxon>
        <taxon>NPAAA clade</taxon>
        <taxon>Hologalegina</taxon>
        <taxon>IRL clade</taxon>
        <taxon>Trifolieae</taxon>
        <taxon>Trifolium</taxon>
    </lineage>
</organism>
<dbReference type="InterPro" id="IPR027815">
    <property type="entry name" value="CSC1/OSCA1-like_cyt"/>
</dbReference>